<reference evidence="1" key="1">
    <citation type="submission" date="2016-12" db="EMBL/GenBank/DDBJ databases">
        <title>The genomes of Aspergillus section Nigri reveals drivers in fungal speciation.</title>
        <authorList>
            <consortium name="DOE Joint Genome Institute"/>
            <person name="Vesth T.C."/>
            <person name="Nybo J."/>
            <person name="Theobald S."/>
            <person name="Brandl J."/>
            <person name="Frisvad J.C."/>
            <person name="Nielsen K.F."/>
            <person name="Lyhne E.K."/>
            <person name="Kogle M.E."/>
            <person name="Kuo A."/>
            <person name="Riley R."/>
            <person name="Clum A."/>
            <person name="Nolan M."/>
            <person name="Lipzen A."/>
            <person name="Salamov A."/>
            <person name="Henrissat B."/>
            <person name="Wiebenga A."/>
            <person name="De vries R.P."/>
            <person name="Grigoriev I.V."/>
            <person name="Mortensen U.H."/>
            <person name="Andersen M.R."/>
            <person name="Baker S.E."/>
        </authorList>
    </citation>
    <scope>NUCLEOTIDE SEQUENCE</scope>
    <source>
        <strain evidence="1">IBT 28561</strain>
    </source>
</reference>
<dbReference type="GeneID" id="36547883"/>
<evidence type="ECO:0000313" key="2">
    <source>
        <dbReference type="Proteomes" id="UP000234254"/>
    </source>
</evidence>
<name>A0A2I1CYV2_ASPC2</name>
<proteinExistence type="predicted"/>
<dbReference type="OrthoDB" id="4494427at2759"/>
<dbReference type="Proteomes" id="UP000234254">
    <property type="component" value="Unassembled WGS sequence"/>
</dbReference>
<dbReference type="EMBL" id="MSFM01000009">
    <property type="protein sequence ID" value="PKY02809.1"/>
    <property type="molecule type" value="Genomic_DNA"/>
</dbReference>
<dbReference type="VEuPathDB" id="FungiDB:P168DRAFT_320348"/>
<accession>A0A2I1CYV2</accession>
<evidence type="ECO:0000313" key="1">
    <source>
        <dbReference type="EMBL" id="PKY02809.1"/>
    </source>
</evidence>
<dbReference type="RefSeq" id="XP_024691403.1">
    <property type="nucleotide sequence ID" value="XM_024840359.1"/>
</dbReference>
<dbReference type="AlphaFoldDB" id="A0A2I1CYV2"/>
<comment type="caution">
    <text evidence="1">The sequence shown here is derived from an EMBL/GenBank/DDBJ whole genome shotgun (WGS) entry which is preliminary data.</text>
</comment>
<keyword evidence="2" id="KW-1185">Reference proteome</keyword>
<protein>
    <submittedName>
        <fullName evidence="1">Uncharacterized protein</fullName>
    </submittedName>
</protein>
<gene>
    <name evidence="1" type="ORF">P168DRAFT_320348</name>
</gene>
<organism evidence="1 2">
    <name type="scientific">Aspergillus campestris (strain IBT 28561)</name>
    <dbReference type="NCBI Taxonomy" id="1392248"/>
    <lineage>
        <taxon>Eukaryota</taxon>
        <taxon>Fungi</taxon>
        <taxon>Dikarya</taxon>
        <taxon>Ascomycota</taxon>
        <taxon>Pezizomycotina</taxon>
        <taxon>Eurotiomycetes</taxon>
        <taxon>Eurotiomycetidae</taxon>
        <taxon>Eurotiales</taxon>
        <taxon>Aspergillaceae</taxon>
        <taxon>Aspergillus</taxon>
        <taxon>Aspergillus subgen. Circumdati</taxon>
    </lineage>
</organism>
<sequence length="312" mass="35952">MEQSPVSSGQGCCLPNEIWSIIVDYALRMPHQFRWELWQRYRPVNRLFKEVTEDYYIEKYLKNTHLDIDCPNYFNIGPDVPELTENYCFDGWVDDTKQMAILRSSLTCGDRGSTAQSLTIADLIDDQLSAFTERGYHPCMAMIVGDGATDMLPMDLSCQSTASDRYFVFNWREYFCTLFEELRRVDIYHSVLRRCPNLVQLAWKLDHQAPEEGDELATEYDVVFGGDEVEVLQKLVGAAQTPLVGQDGRLLDFRRMRRRRLGIKSGQVEDATCGPSSILLDRFERLDEELVAQKLHLISLDFSDGSSRGLQW</sequence>